<sequence length="199" mass="21432">MASGNSDRYRHLPDSVHEVAKILIVGGFGVGKTTLIGSVSEITPLRTEEAMTQASVGVDDLTHLPDKHETTVALDFGRITVTPALALYLFGVPGQHRFWNVWDGLAYGAVGVLALVDTRRLDDSFAVLDQLEGFSGLPFAVAVNVFPDSQPYPRDALHNALDLPPSTPLMTCDARSRQSSLQALITLVEHVTTLAPAPF</sequence>
<evidence type="ECO:0000313" key="5">
    <source>
        <dbReference type="EMBL" id="GAA1614102.1"/>
    </source>
</evidence>
<evidence type="ECO:0000256" key="1">
    <source>
        <dbReference type="ARBA" id="ARBA00005290"/>
    </source>
</evidence>
<gene>
    <name evidence="5" type="ORF">GCM10009733_007830</name>
</gene>
<keyword evidence="6" id="KW-1185">Reference proteome</keyword>
<reference evidence="6" key="1">
    <citation type="journal article" date="2019" name="Int. J. Syst. Evol. Microbiol.">
        <title>The Global Catalogue of Microorganisms (GCM) 10K type strain sequencing project: providing services to taxonomists for standard genome sequencing and annotation.</title>
        <authorList>
            <consortium name="The Broad Institute Genomics Platform"/>
            <consortium name="The Broad Institute Genome Sequencing Center for Infectious Disease"/>
            <person name="Wu L."/>
            <person name="Ma J."/>
        </authorList>
    </citation>
    <scope>NUCLEOTIDE SEQUENCE [LARGE SCALE GENOMIC DNA]</scope>
    <source>
        <strain evidence="6">JCM 13929</strain>
    </source>
</reference>
<evidence type="ECO:0000256" key="2">
    <source>
        <dbReference type="ARBA" id="ARBA00022741"/>
    </source>
</evidence>
<organism evidence="5 6">
    <name type="scientific">Nonomuraea maheshkhaliensis</name>
    <dbReference type="NCBI Taxonomy" id="419590"/>
    <lineage>
        <taxon>Bacteria</taxon>
        <taxon>Bacillati</taxon>
        <taxon>Actinomycetota</taxon>
        <taxon>Actinomycetes</taxon>
        <taxon>Streptosporangiales</taxon>
        <taxon>Streptosporangiaceae</taxon>
        <taxon>Nonomuraea</taxon>
    </lineage>
</organism>
<dbReference type="Proteomes" id="UP001500064">
    <property type="component" value="Unassembled WGS sequence"/>
</dbReference>
<comment type="similarity">
    <text evidence="1">Belongs to the GPN-loop GTPase family.</text>
</comment>
<dbReference type="EMBL" id="BAAAMU010000003">
    <property type="protein sequence ID" value="GAA1614102.1"/>
    <property type="molecule type" value="Genomic_DNA"/>
</dbReference>
<evidence type="ECO:0000313" key="6">
    <source>
        <dbReference type="Proteomes" id="UP001500064"/>
    </source>
</evidence>
<dbReference type="InterPro" id="IPR052705">
    <property type="entry name" value="Gliding_Motility_GTPase"/>
</dbReference>
<proteinExistence type="inferred from homology"/>
<dbReference type="PRINTS" id="PR00449">
    <property type="entry name" value="RASTRNSFRMNG"/>
</dbReference>
<keyword evidence="4" id="KW-0342">GTP-binding</keyword>
<dbReference type="InterPro" id="IPR004130">
    <property type="entry name" value="Gpn"/>
</dbReference>
<dbReference type="Pfam" id="PF03029">
    <property type="entry name" value="ATP_bind_1"/>
    <property type="match status" value="1"/>
</dbReference>
<name>A0ABP4QQA1_9ACTN</name>
<dbReference type="PANTHER" id="PTHR42708">
    <property type="entry name" value="ATP/GTP-BINDING PROTEIN-RELATED"/>
    <property type="match status" value="1"/>
</dbReference>
<dbReference type="CDD" id="cd00882">
    <property type="entry name" value="Ras_like_GTPase"/>
    <property type="match status" value="1"/>
</dbReference>
<dbReference type="InterPro" id="IPR027417">
    <property type="entry name" value="P-loop_NTPase"/>
</dbReference>
<keyword evidence="2" id="KW-0547">Nucleotide-binding</keyword>
<dbReference type="SUPFAM" id="SSF52540">
    <property type="entry name" value="P-loop containing nucleoside triphosphate hydrolases"/>
    <property type="match status" value="1"/>
</dbReference>
<dbReference type="Gene3D" id="3.40.50.300">
    <property type="entry name" value="P-loop containing nucleotide triphosphate hydrolases"/>
    <property type="match status" value="1"/>
</dbReference>
<comment type="caution">
    <text evidence="5">The sequence shown here is derived from an EMBL/GenBank/DDBJ whole genome shotgun (WGS) entry which is preliminary data.</text>
</comment>
<evidence type="ECO:0000256" key="3">
    <source>
        <dbReference type="ARBA" id="ARBA00022801"/>
    </source>
</evidence>
<dbReference type="PANTHER" id="PTHR42708:SF1">
    <property type="entry name" value="GLIDING MOTILITY PROTEIN MGLA"/>
    <property type="match status" value="1"/>
</dbReference>
<dbReference type="RefSeq" id="WP_346101460.1">
    <property type="nucleotide sequence ID" value="NZ_BAAAMU010000003.1"/>
</dbReference>
<accession>A0ABP4QQA1</accession>
<evidence type="ECO:0000256" key="4">
    <source>
        <dbReference type="ARBA" id="ARBA00023134"/>
    </source>
</evidence>
<keyword evidence="3" id="KW-0378">Hydrolase</keyword>
<protein>
    <submittedName>
        <fullName evidence="5">ATP/GTP-binding protein</fullName>
    </submittedName>
</protein>